<feature type="compositionally biased region" description="Polar residues" evidence="7">
    <location>
        <begin position="1"/>
        <end position="16"/>
    </location>
</feature>
<protein>
    <recommendedName>
        <fullName evidence="3">amidase</fullName>
        <ecNumber evidence="3">3.5.1.4</ecNumber>
    </recommendedName>
</protein>
<gene>
    <name evidence="9" type="ORF">FPCIR_3188</name>
</gene>
<dbReference type="EMBL" id="JAAOAS010000064">
    <property type="protein sequence ID" value="KAF5598365.1"/>
    <property type="molecule type" value="Genomic_DNA"/>
</dbReference>
<dbReference type="InterPro" id="IPR036928">
    <property type="entry name" value="AS_sf"/>
</dbReference>
<evidence type="ECO:0000256" key="1">
    <source>
        <dbReference type="ARBA" id="ARBA00001311"/>
    </source>
</evidence>
<evidence type="ECO:0000256" key="4">
    <source>
        <dbReference type="ARBA" id="ARBA00022801"/>
    </source>
</evidence>
<evidence type="ECO:0000256" key="6">
    <source>
        <dbReference type="PIRSR" id="PIRSR001221-2"/>
    </source>
</evidence>
<evidence type="ECO:0000256" key="2">
    <source>
        <dbReference type="ARBA" id="ARBA00009199"/>
    </source>
</evidence>
<feature type="binding site" evidence="6">
    <location>
        <position position="233"/>
    </location>
    <ligand>
        <name>substrate</name>
    </ligand>
</feature>
<dbReference type="OrthoDB" id="6428749at2759"/>
<feature type="compositionally biased region" description="Basic and acidic residues" evidence="7">
    <location>
        <begin position="17"/>
        <end position="33"/>
    </location>
</feature>
<dbReference type="InterPro" id="IPR020556">
    <property type="entry name" value="Amidase_CS"/>
</dbReference>
<keyword evidence="4" id="KW-0378">Hydrolase</keyword>
<accession>A0A8H5PK59</accession>
<proteinExistence type="inferred from homology"/>
<dbReference type="EC" id="3.5.1.4" evidence="3"/>
<dbReference type="InterPro" id="IPR023631">
    <property type="entry name" value="Amidase_dom"/>
</dbReference>
<feature type="domain" description="Amidase" evidence="8">
    <location>
        <begin position="102"/>
        <end position="513"/>
    </location>
</feature>
<evidence type="ECO:0000256" key="3">
    <source>
        <dbReference type="ARBA" id="ARBA00012922"/>
    </source>
</evidence>
<feature type="region of interest" description="Disordered" evidence="7">
    <location>
        <begin position="1"/>
        <end position="33"/>
    </location>
</feature>
<dbReference type="AlphaFoldDB" id="A0A8H5PK59"/>
<evidence type="ECO:0000256" key="5">
    <source>
        <dbReference type="PIRSR" id="PIRSR001221-1"/>
    </source>
</evidence>
<feature type="binding site" evidence="6">
    <location>
        <begin position="254"/>
        <end position="257"/>
    </location>
    <ligand>
        <name>substrate</name>
    </ligand>
</feature>
<dbReference type="PIRSF" id="PIRSF001221">
    <property type="entry name" value="Amidase_fungi"/>
    <property type="match status" value="1"/>
</dbReference>
<comment type="caution">
    <text evidence="9">The sequence shown here is derived from an EMBL/GenBank/DDBJ whole genome shotgun (WGS) entry which is preliminary data.</text>
</comment>
<feature type="active site" description="Charge relay system" evidence="5">
    <location>
        <position position="233"/>
    </location>
</feature>
<sequence>MLVETPTVTASGSGHNEPSKTKVPEWSHKVGQKQAERSRSIAEAVRLSVGNPTLNLPPPSVSDVRRWPIVSGNLNKRQVEITESVPSRLIEKLSLGIWSAKEVLLAFVARAAIAHHLTNPITELFLSEALERAQELDIYLQRTKKPIGPLHGLPISLKDVMNIRGHATTVGYVALADNVRFDSDDLVTRLSEAGAVFYCKTNVPQSLMSGECVNFLYGRTSTPDNRNLSAGGSSGGEGSLVALGGSPLGIGTDIAGSIRTPANFNGVYGLCPSHGRLPLHSAKYTSPSFLINGVAGPICRSLDGLEVYTKTVLSLNPWEWDSFCVPLPWRQDIYDSIQLQAEAKSLSFGFVAHDGVVLPHPPIQRGMKEVKTMLQSSGFDVLDVDLFDGTEEMWETAREIFSAAGSKPLTDITSRLSEPLIEEIGLSLRQEASTAAELLDQGKKIYQLRQRFLEMWQQTSSLTKSGKPVDVLILPSGGHVAPPHGSMEYFLYEAISNILDWTCATIPVGRVDPEFDPAQAPARDTSIMSHWDRRNWEKCGFKILPLRQ</sequence>
<dbReference type="Pfam" id="PF01425">
    <property type="entry name" value="Amidase"/>
    <property type="match status" value="1"/>
</dbReference>
<feature type="active site" description="Charge relay system" evidence="5">
    <location>
        <position position="158"/>
    </location>
</feature>
<organism evidence="9 10">
    <name type="scientific">Fusarium pseudocircinatum</name>
    <dbReference type="NCBI Taxonomy" id="56676"/>
    <lineage>
        <taxon>Eukaryota</taxon>
        <taxon>Fungi</taxon>
        <taxon>Dikarya</taxon>
        <taxon>Ascomycota</taxon>
        <taxon>Pezizomycotina</taxon>
        <taxon>Sordariomycetes</taxon>
        <taxon>Hypocreomycetidae</taxon>
        <taxon>Hypocreales</taxon>
        <taxon>Nectriaceae</taxon>
        <taxon>Fusarium</taxon>
        <taxon>Fusarium fujikuroi species complex</taxon>
    </lineage>
</organism>
<dbReference type="Gene3D" id="3.90.1300.10">
    <property type="entry name" value="Amidase signature (AS) domain"/>
    <property type="match status" value="1"/>
</dbReference>
<comment type="similarity">
    <text evidence="2">Belongs to the amidase family.</text>
</comment>
<evidence type="ECO:0000313" key="10">
    <source>
        <dbReference type="Proteomes" id="UP000546213"/>
    </source>
</evidence>
<dbReference type="PROSITE" id="PS00571">
    <property type="entry name" value="AMIDASES"/>
    <property type="match status" value="1"/>
</dbReference>
<feature type="active site" description="Acyl-ester intermediate" evidence="5">
    <location>
        <position position="257"/>
    </location>
</feature>
<evidence type="ECO:0000259" key="8">
    <source>
        <dbReference type="Pfam" id="PF01425"/>
    </source>
</evidence>
<dbReference type="GO" id="GO:0004040">
    <property type="term" value="F:amidase activity"/>
    <property type="evidence" value="ECO:0007669"/>
    <property type="project" value="UniProtKB-EC"/>
</dbReference>
<comment type="catalytic activity">
    <reaction evidence="1">
        <text>a monocarboxylic acid amide + H2O = a monocarboxylate + NH4(+)</text>
        <dbReference type="Rhea" id="RHEA:12020"/>
        <dbReference type="ChEBI" id="CHEBI:15377"/>
        <dbReference type="ChEBI" id="CHEBI:28938"/>
        <dbReference type="ChEBI" id="CHEBI:35757"/>
        <dbReference type="ChEBI" id="CHEBI:83628"/>
        <dbReference type="EC" id="3.5.1.4"/>
    </reaction>
</comment>
<evidence type="ECO:0000256" key="7">
    <source>
        <dbReference type="SAM" id="MobiDB-lite"/>
    </source>
</evidence>
<feature type="binding site" evidence="6">
    <location>
        <position position="207"/>
    </location>
    <ligand>
        <name>substrate</name>
    </ligand>
</feature>
<dbReference type="SUPFAM" id="SSF75304">
    <property type="entry name" value="Amidase signature (AS) enzymes"/>
    <property type="match status" value="1"/>
</dbReference>
<dbReference type="Proteomes" id="UP000546213">
    <property type="component" value="Unassembled WGS sequence"/>
</dbReference>
<name>A0A8H5PK59_9HYPO</name>
<dbReference type="PANTHER" id="PTHR46072">
    <property type="entry name" value="AMIDASE-RELATED-RELATED"/>
    <property type="match status" value="1"/>
</dbReference>
<evidence type="ECO:0000313" key="9">
    <source>
        <dbReference type="EMBL" id="KAF5598365.1"/>
    </source>
</evidence>
<keyword evidence="10" id="KW-1185">Reference proteome</keyword>
<reference evidence="9 10" key="1">
    <citation type="submission" date="2020-05" db="EMBL/GenBank/DDBJ databases">
        <title>Identification and distribution of gene clusters putatively required for synthesis of sphingolipid metabolism inhibitors in phylogenetically diverse species of the filamentous fungus Fusarium.</title>
        <authorList>
            <person name="Kim H.-S."/>
            <person name="Busman M."/>
            <person name="Brown D.W."/>
            <person name="Divon H."/>
            <person name="Uhlig S."/>
            <person name="Proctor R.H."/>
        </authorList>
    </citation>
    <scope>NUCLEOTIDE SEQUENCE [LARGE SCALE GENOMIC DNA]</scope>
    <source>
        <strain evidence="9 10">NRRL 36939</strain>
    </source>
</reference>